<dbReference type="PANTHER" id="PTHR36573:SF1">
    <property type="entry name" value="INTERMEMBRANE PHOSPHOLIPID TRANSPORT SYSTEM BINDING PROTEIN MLAC"/>
    <property type="match status" value="1"/>
</dbReference>
<dbReference type="AlphaFoldDB" id="A0A828SMX8"/>
<feature type="signal peptide" evidence="1">
    <location>
        <begin position="1"/>
        <end position="30"/>
    </location>
</feature>
<dbReference type="SMR" id="A0A828SMX8"/>
<proteinExistence type="predicted"/>
<organism evidence="2 3">
    <name type="scientific">Acinetobacter baumannii 6014059</name>
    <dbReference type="NCBI Taxonomy" id="525242"/>
    <lineage>
        <taxon>Bacteria</taxon>
        <taxon>Pseudomonadati</taxon>
        <taxon>Pseudomonadota</taxon>
        <taxon>Gammaproteobacteria</taxon>
        <taxon>Moraxellales</taxon>
        <taxon>Moraxellaceae</taxon>
        <taxon>Acinetobacter</taxon>
        <taxon>Acinetobacter calcoaceticus/baumannii complex</taxon>
    </lineage>
</organism>
<protein>
    <submittedName>
        <fullName evidence="2">Toluene tolerance protein Ttg2D</fullName>
    </submittedName>
</protein>
<reference evidence="2 3" key="1">
    <citation type="submission" date="2011-04" db="EMBL/GenBank/DDBJ databases">
        <authorList>
            <person name="Weinstock G."/>
            <person name="Sodergren E."/>
            <person name="Clifton S."/>
            <person name="Fulton L."/>
            <person name="Fulton B."/>
            <person name="Courtney L."/>
            <person name="Fronick C."/>
            <person name="Harrison M."/>
            <person name="Strong C."/>
            <person name="Farmer C."/>
            <person name="Delahaunty K."/>
            <person name="Markovic C."/>
            <person name="Hall O."/>
            <person name="Minx P."/>
            <person name="Tomlinson C."/>
            <person name="Mitreva M."/>
            <person name="Hou S."/>
            <person name="Chen J."/>
            <person name="Wollam A."/>
            <person name="Pepin K.H."/>
            <person name="Johnson M."/>
            <person name="Bhonagiri V."/>
            <person name="Zhang X."/>
            <person name="Suruliraj S."/>
            <person name="Warren W."/>
            <person name="Chinwalla A."/>
            <person name="Mardis E.R."/>
            <person name="Wilson R.K."/>
        </authorList>
    </citation>
    <scope>NUCLEOTIDE SEQUENCE [LARGE SCALE GENOMIC DNA]</scope>
    <source>
        <strain evidence="2 3">6014059</strain>
    </source>
</reference>
<evidence type="ECO:0000313" key="2">
    <source>
        <dbReference type="EMBL" id="EGJ66764.1"/>
    </source>
</evidence>
<comment type="caution">
    <text evidence="2">The sequence shown here is derived from an EMBL/GenBank/DDBJ whole genome shotgun (WGS) entry which is preliminary data.</text>
</comment>
<name>A0A828SMX8_ACIBA</name>
<evidence type="ECO:0000256" key="1">
    <source>
        <dbReference type="SAM" id="SignalP"/>
    </source>
</evidence>
<dbReference type="EMBL" id="ACYS02000190">
    <property type="protein sequence ID" value="EGJ66764.1"/>
    <property type="molecule type" value="Genomic_DNA"/>
</dbReference>
<dbReference type="PIRSF" id="PIRSF004649">
    <property type="entry name" value="MlaC"/>
    <property type="match status" value="1"/>
</dbReference>
<dbReference type="InterPro" id="IPR042245">
    <property type="entry name" value="Tgt2/MlaC_sf"/>
</dbReference>
<keyword evidence="1" id="KW-0732">Signal</keyword>
<dbReference type="Gene3D" id="3.10.450.710">
    <property type="entry name" value="Tgt2/MlaC"/>
    <property type="match status" value="1"/>
</dbReference>
<dbReference type="Proteomes" id="UP000003204">
    <property type="component" value="Unassembled WGS sequence"/>
</dbReference>
<evidence type="ECO:0000313" key="3">
    <source>
        <dbReference type="Proteomes" id="UP000003204"/>
    </source>
</evidence>
<sequence>MKEWFQVNTLFKQTLTASILSTMIAGTAFAAPSEAPPDFIKRVADGLISRLKADHAKLQNNPALVKTIVRQNLDPYVDSQAFTRIVMGTYATNQYSTAAQRAQFETNFRNTLIENYGSAFAKYTNQTYTMRPYKATAGKNPVVTLDFNHNGEKIPVSFQLADKGSQWKIRNINVSGIDLGLQFRNQFAATVKRNGGDLNKAIATFQPDADAAVNQNKQK</sequence>
<gene>
    <name evidence="2" type="ORF">HMPREF0022_03533</name>
</gene>
<dbReference type="PANTHER" id="PTHR36573">
    <property type="entry name" value="INTERMEMBRANE PHOSPHOLIPID TRANSPORT SYSTEM BINDING PROTEIN MLAC"/>
    <property type="match status" value="1"/>
</dbReference>
<feature type="chain" id="PRO_5032978040" evidence="1">
    <location>
        <begin position="31"/>
        <end position="219"/>
    </location>
</feature>
<dbReference type="Pfam" id="PF05494">
    <property type="entry name" value="MlaC"/>
    <property type="match status" value="1"/>
</dbReference>
<accession>A0A828SMX8</accession>
<dbReference type="InterPro" id="IPR008869">
    <property type="entry name" value="MlaC/ttg2D"/>
</dbReference>